<dbReference type="SMART" id="SM00418">
    <property type="entry name" value="HTH_ARSR"/>
    <property type="match status" value="1"/>
</dbReference>
<dbReference type="GO" id="GO:0003677">
    <property type="term" value="F:DNA binding"/>
    <property type="evidence" value="ECO:0007669"/>
    <property type="project" value="TreeGrafter"/>
</dbReference>
<protein>
    <submittedName>
        <fullName evidence="3">Regulatory protein, ArsR</fullName>
    </submittedName>
</protein>
<dbReference type="GO" id="GO:0046686">
    <property type="term" value="P:response to cadmium ion"/>
    <property type="evidence" value="ECO:0007669"/>
    <property type="project" value="TreeGrafter"/>
</dbReference>
<dbReference type="PROSITE" id="PS50987">
    <property type="entry name" value="HTH_ARSR_2"/>
    <property type="match status" value="1"/>
</dbReference>
<evidence type="ECO:0000313" key="4">
    <source>
        <dbReference type="Proteomes" id="UP000270524"/>
    </source>
</evidence>
<accession>A0A3M3R0A2</accession>
<comment type="caution">
    <text evidence="3">The sequence shown here is derived from an EMBL/GenBank/DDBJ whole genome shotgun (WGS) entry which is preliminary data.</text>
</comment>
<dbReference type="Proteomes" id="UP000270524">
    <property type="component" value="Unassembled WGS sequence"/>
</dbReference>
<dbReference type="Gene3D" id="1.10.10.10">
    <property type="entry name" value="Winged helix-like DNA-binding domain superfamily/Winged helix DNA-binding domain"/>
    <property type="match status" value="1"/>
</dbReference>
<proteinExistence type="predicted"/>
<evidence type="ECO:0000313" key="5">
    <source>
        <dbReference type="Proteomes" id="UP000281372"/>
    </source>
</evidence>
<dbReference type="EMBL" id="RBPJ01000266">
    <property type="protein sequence ID" value="RMN89939.1"/>
    <property type="molecule type" value="Genomic_DNA"/>
</dbReference>
<reference evidence="4 5" key="1">
    <citation type="submission" date="2018-08" db="EMBL/GenBank/DDBJ databases">
        <title>Recombination of ecologically and evolutionarily significant loci maintains genetic cohesion in the Pseudomonas syringae species complex.</title>
        <authorList>
            <person name="Dillon M."/>
            <person name="Thakur S."/>
            <person name="Almeida R.N.D."/>
            <person name="Weir B.S."/>
            <person name="Guttman D.S."/>
        </authorList>
    </citation>
    <scope>NUCLEOTIDE SEQUENCE [LARGE SCALE GENOMIC DNA]</scope>
    <source>
        <strain evidence="3 4">ICMP 15203</strain>
        <strain evidence="2 5">ICMP 2821</strain>
    </source>
</reference>
<sequence length="248" mass="26542">MAVIKSSRRMNVSTGSGHMEYAPCISQIAALLADPKRSSMIWALMDGTARSADELAILAGLSTSSAGAHLARLTSGGLLKQEVRGRKRFFRLAAPEVGAAIEALASASIASADQISRRVAQSIPPLPLRRARVCSDHLGGEMAAELYQRLLGAGWIEQQEQRIEVTSKGVARFAERGIYIPALAQRKRETVCACPKWSEFSPHLGGALGAGLLQLFIQMGWLRATEESCTLQVSSNGQREISKIAAAA</sequence>
<evidence type="ECO:0000313" key="3">
    <source>
        <dbReference type="EMBL" id="RMN89939.1"/>
    </source>
</evidence>
<dbReference type="EMBL" id="RBOW01001099">
    <property type="protein sequence ID" value="RMN15737.1"/>
    <property type="molecule type" value="Genomic_DNA"/>
</dbReference>
<gene>
    <name evidence="3" type="ORF">ALQ51_04555</name>
    <name evidence="2" type="ORF">ALQ64_05399</name>
</gene>
<evidence type="ECO:0000313" key="2">
    <source>
        <dbReference type="EMBL" id="RMN15737.1"/>
    </source>
</evidence>
<name>A0A3M3R0A2_PSECA</name>
<dbReference type="InterPro" id="IPR036390">
    <property type="entry name" value="WH_DNA-bd_sf"/>
</dbReference>
<dbReference type="InterPro" id="IPR011991">
    <property type="entry name" value="ArsR-like_HTH"/>
</dbReference>
<dbReference type="GO" id="GO:0003700">
    <property type="term" value="F:DNA-binding transcription factor activity"/>
    <property type="evidence" value="ECO:0007669"/>
    <property type="project" value="InterPro"/>
</dbReference>
<dbReference type="CDD" id="cd00090">
    <property type="entry name" value="HTH_ARSR"/>
    <property type="match status" value="1"/>
</dbReference>
<dbReference type="InterPro" id="IPR052543">
    <property type="entry name" value="HTH_Metal-responsive_Reg"/>
</dbReference>
<organism evidence="3 4">
    <name type="scientific">Pseudomonas cannabina</name>
    <dbReference type="NCBI Taxonomy" id="86840"/>
    <lineage>
        <taxon>Bacteria</taxon>
        <taxon>Pseudomonadati</taxon>
        <taxon>Pseudomonadota</taxon>
        <taxon>Gammaproteobacteria</taxon>
        <taxon>Pseudomonadales</taxon>
        <taxon>Pseudomonadaceae</taxon>
        <taxon>Pseudomonas</taxon>
    </lineage>
</organism>
<dbReference type="SUPFAM" id="SSF46785">
    <property type="entry name" value="Winged helix' DNA-binding domain"/>
    <property type="match status" value="1"/>
</dbReference>
<dbReference type="GO" id="GO:0097063">
    <property type="term" value="F:cadmium ion sensor activity"/>
    <property type="evidence" value="ECO:0007669"/>
    <property type="project" value="TreeGrafter"/>
</dbReference>
<dbReference type="AlphaFoldDB" id="A0A3M3R0A2"/>
<feature type="domain" description="HTH arsR-type" evidence="1">
    <location>
        <begin position="17"/>
        <end position="112"/>
    </location>
</feature>
<dbReference type="GO" id="GO:0032791">
    <property type="term" value="F:lead ion binding"/>
    <property type="evidence" value="ECO:0007669"/>
    <property type="project" value="TreeGrafter"/>
</dbReference>
<evidence type="ECO:0000259" key="1">
    <source>
        <dbReference type="PROSITE" id="PS50987"/>
    </source>
</evidence>
<dbReference type="PANTHER" id="PTHR39168">
    <property type="entry name" value="TRANSCRIPTIONAL REGULATOR-RELATED"/>
    <property type="match status" value="1"/>
</dbReference>
<dbReference type="GO" id="GO:0010288">
    <property type="term" value="P:response to lead ion"/>
    <property type="evidence" value="ECO:0007669"/>
    <property type="project" value="TreeGrafter"/>
</dbReference>
<dbReference type="InterPro" id="IPR036388">
    <property type="entry name" value="WH-like_DNA-bd_sf"/>
</dbReference>
<dbReference type="InterPro" id="IPR001845">
    <property type="entry name" value="HTH_ArsR_DNA-bd_dom"/>
</dbReference>
<dbReference type="PANTHER" id="PTHR39168:SF1">
    <property type="entry name" value="TRANSCRIPTIONAL REGULATORY PROTEIN"/>
    <property type="match status" value="1"/>
</dbReference>
<dbReference type="Proteomes" id="UP000281372">
    <property type="component" value="Unassembled WGS sequence"/>
</dbReference>